<accession>A0AAW0LMC9</accession>
<evidence type="ECO:0000313" key="3">
    <source>
        <dbReference type="Proteomes" id="UP000237347"/>
    </source>
</evidence>
<organism evidence="2 3">
    <name type="scientific">Quercus suber</name>
    <name type="common">Cork oak</name>
    <dbReference type="NCBI Taxonomy" id="58331"/>
    <lineage>
        <taxon>Eukaryota</taxon>
        <taxon>Viridiplantae</taxon>
        <taxon>Streptophyta</taxon>
        <taxon>Embryophyta</taxon>
        <taxon>Tracheophyta</taxon>
        <taxon>Spermatophyta</taxon>
        <taxon>Magnoliopsida</taxon>
        <taxon>eudicotyledons</taxon>
        <taxon>Gunneridae</taxon>
        <taxon>Pentapetalae</taxon>
        <taxon>rosids</taxon>
        <taxon>fabids</taxon>
        <taxon>Fagales</taxon>
        <taxon>Fagaceae</taxon>
        <taxon>Quercus</taxon>
    </lineage>
</organism>
<dbReference type="AlphaFoldDB" id="A0AAW0LMC9"/>
<evidence type="ECO:0000313" key="2">
    <source>
        <dbReference type="EMBL" id="KAK7852665.1"/>
    </source>
</evidence>
<dbReference type="Proteomes" id="UP000237347">
    <property type="component" value="Unassembled WGS sequence"/>
</dbReference>
<reference evidence="2 3" key="1">
    <citation type="journal article" date="2018" name="Sci. Data">
        <title>The draft genome sequence of cork oak.</title>
        <authorList>
            <person name="Ramos A.M."/>
            <person name="Usie A."/>
            <person name="Barbosa P."/>
            <person name="Barros P.M."/>
            <person name="Capote T."/>
            <person name="Chaves I."/>
            <person name="Simoes F."/>
            <person name="Abreu I."/>
            <person name="Carrasquinho I."/>
            <person name="Faro C."/>
            <person name="Guimaraes J.B."/>
            <person name="Mendonca D."/>
            <person name="Nobrega F."/>
            <person name="Rodrigues L."/>
            <person name="Saibo N.J.M."/>
            <person name="Varela M.C."/>
            <person name="Egas C."/>
            <person name="Matos J."/>
            <person name="Miguel C.M."/>
            <person name="Oliveira M.M."/>
            <person name="Ricardo C.P."/>
            <person name="Goncalves S."/>
        </authorList>
    </citation>
    <scope>NUCLEOTIDE SEQUENCE [LARGE SCALE GENOMIC DNA]</scope>
    <source>
        <strain evidence="3">cv. HL8</strain>
    </source>
</reference>
<feature type="region of interest" description="Disordered" evidence="1">
    <location>
        <begin position="1"/>
        <end position="49"/>
    </location>
</feature>
<keyword evidence="3" id="KW-1185">Reference proteome</keyword>
<comment type="caution">
    <text evidence="2">The sequence shown here is derived from an EMBL/GenBank/DDBJ whole genome shotgun (WGS) entry which is preliminary data.</text>
</comment>
<gene>
    <name evidence="2" type="ORF">CFP56_038243</name>
</gene>
<protein>
    <submittedName>
        <fullName evidence="2">Uncharacterized protein</fullName>
    </submittedName>
</protein>
<sequence>MSAEQLEQLRQKQKVKPKDAAETPKQRPIVPQKEVGELEQDENKFDHGKVDTKEDIVVLAMEITKEQGEHKIDHGKIKMKEDVDVYNSDANTGMRGLEFGYDSWVPR</sequence>
<evidence type="ECO:0000256" key="1">
    <source>
        <dbReference type="SAM" id="MobiDB-lite"/>
    </source>
</evidence>
<proteinExistence type="predicted"/>
<dbReference type="EMBL" id="PKMF04000073">
    <property type="protein sequence ID" value="KAK7852665.1"/>
    <property type="molecule type" value="Genomic_DNA"/>
</dbReference>
<name>A0AAW0LMC9_QUESU</name>
<feature type="compositionally biased region" description="Basic and acidic residues" evidence="1">
    <location>
        <begin position="16"/>
        <end position="25"/>
    </location>
</feature>